<organism evidence="2 3">
    <name type="scientific">Rhodofomes roseus</name>
    <dbReference type="NCBI Taxonomy" id="34475"/>
    <lineage>
        <taxon>Eukaryota</taxon>
        <taxon>Fungi</taxon>
        <taxon>Dikarya</taxon>
        <taxon>Basidiomycota</taxon>
        <taxon>Agaricomycotina</taxon>
        <taxon>Agaricomycetes</taxon>
        <taxon>Polyporales</taxon>
        <taxon>Rhodofomes</taxon>
    </lineage>
</organism>
<name>A0ABQ8KT70_9APHY</name>
<dbReference type="RefSeq" id="XP_047783330.1">
    <property type="nucleotide sequence ID" value="XM_047928557.1"/>
</dbReference>
<accession>A0ABQ8KT70</accession>
<evidence type="ECO:0000313" key="2">
    <source>
        <dbReference type="EMBL" id="KAH9842031.1"/>
    </source>
</evidence>
<keyword evidence="1" id="KW-0472">Membrane</keyword>
<keyword evidence="1" id="KW-1133">Transmembrane helix</keyword>
<proteinExistence type="predicted"/>
<evidence type="ECO:0000313" key="3">
    <source>
        <dbReference type="Proteomes" id="UP000814176"/>
    </source>
</evidence>
<reference evidence="2 3" key="1">
    <citation type="journal article" date="2021" name="Environ. Microbiol.">
        <title>Gene family expansions and transcriptome signatures uncover fungal adaptations to wood decay.</title>
        <authorList>
            <person name="Hage H."/>
            <person name="Miyauchi S."/>
            <person name="Viragh M."/>
            <person name="Drula E."/>
            <person name="Min B."/>
            <person name="Chaduli D."/>
            <person name="Navarro D."/>
            <person name="Favel A."/>
            <person name="Norest M."/>
            <person name="Lesage-Meessen L."/>
            <person name="Balint B."/>
            <person name="Merenyi Z."/>
            <person name="de Eugenio L."/>
            <person name="Morin E."/>
            <person name="Martinez A.T."/>
            <person name="Baldrian P."/>
            <person name="Stursova M."/>
            <person name="Martinez M.J."/>
            <person name="Novotny C."/>
            <person name="Magnuson J.K."/>
            <person name="Spatafora J.W."/>
            <person name="Maurice S."/>
            <person name="Pangilinan J."/>
            <person name="Andreopoulos W."/>
            <person name="LaButti K."/>
            <person name="Hundley H."/>
            <person name="Na H."/>
            <person name="Kuo A."/>
            <person name="Barry K."/>
            <person name="Lipzen A."/>
            <person name="Henrissat B."/>
            <person name="Riley R."/>
            <person name="Ahrendt S."/>
            <person name="Nagy L.G."/>
            <person name="Grigoriev I.V."/>
            <person name="Martin F."/>
            <person name="Rosso M.N."/>
        </authorList>
    </citation>
    <scope>NUCLEOTIDE SEQUENCE [LARGE SCALE GENOMIC DNA]</scope>
    <source>
        <strain evidence="2 3">CIRM-BRFM 1785</strain>
    </source>
</reference>
<dbReference type="GeneID" id="72009289"/>
<protein>
    <submittedName>
        <fullName evidence="2">Uncharacterized protein</fullName>
    </submittedName>
</protein>
<sequence length="242" mass="26932">MQVRCPEREAESIRRSLPDTTVSHPSLRMGSSLLFTIFLYVLVQGFVNDLPEGPPVPAGVKIRFAGMVDDLRKVSLADSPIIIAREVPMNIIIVRLTSGKYAMLFSQVSPYTVLFTPPCMVLSRDTPAFIVSESTGVLCWAHTDGGEQTLYEVTIRDVEPFEEFAGCFRRMSADAAADDVDIDIAVVEHEMACVYNAFDACINWGSFEDETTWGHVRVAYWRGFVCAMAVHYFVVCLTTLAQ</sequence>
<keyword evidence="1" id="KW-0812">Transmembrane</keyword>
<keyword evidence="3" id="KW-1185">Reference proteome</keyword>
<evidence type="ECO:0000256" key="1">
    <source>
        <dbReference type="SAM" id="Phobius"/>
    </source>
</evidence>
<dbReference type="EMBL" id="JADCUA010000003">
    <property type="protein sequence ID" value="KAH9842031.1"/>
    <property type="molecule type" value="Genomic_DNA"/>
</dbReference>
<gene>
    <name evidence="2" type="ORF">C8Q71DRAFT_885595</name>
</gene>
<dbReference type="Proteomes" id="UP000814176">
    <property type="component" value="Unassembled WGS sequence"/>
</dbReference>
<feature type="transmembrane region" description="Helical" evidence="1">
    <location>
        <begin position="219"/>
        <end position="241"/>
    </location>
</feature>
<comment type="caution">
    <text evidence="2">The sequence shown here is derived from an EMBL/GenBank/DDBJ whole genome shotgun (WGS) entry which is preliminary data.</text>
</comment>